<keyword evidence="1" id="KW-0540">Nuclease</keyword>
<evidence type="ECO:0000256" key="1">
    <source>
        <dbReference type="ARBA" id="ARBA00022722"/>
    </source>
</evidence>
<evidence type="ECO:0000256" key="4">
    <source>
        <dbReference type="SAM" id="SignalP"/>
    </source>
</evidence>
<keyword evidence="4" id="KW-0732">Signal</keyword>
<dbReference type="GO" id="GO:0016787">
    <property type="term" value="F:hydrolase activity"/>
    <property type="evidence" value="ECO:0007669"/>
    <property type="project" value="UniProtKB-KW"/>
</dbReference>
<comment type="caution">
    <text evidence="5">The sequence shown here is derived from an EMBL/GenBank/DDBJ whole genome shotgun (WGS) entry which is preliminary data.</text>
</comment>
<dbReference type="InterPro" id="IPR016191">
    <property type="entry name" value="Ribonuclease/ribotoxin"/>
</dbReference>
<dbReference type="RefSeq" id="XP_046067702.1">
    <property type="nucleotide sequence ID" value="XM_046219485.1"/>
</dbReference>
<dbReference type="SUPFAM" id="SSF53933">
    <property type="entry name" value="Microbial ribonucleases"/>
    <property type="match status" value="1"/>
</dbReference>
<dbReference type="PIRSF" id="PIRSF037430">
    <property type="entry name" value="RNase_U2"/>
    <property type="match status" value="1"/>
</dbReference>
<evidence type="ECO:0000256" key="3">
    <source>
        <dbReference type="ARBA" id="ARBA00023157"/>
    </source>
</evidence>
<organism evidence="5 6">
    <name type="scientific">Talaromyces proteolyticus</name>
    <dbReference type="NCBI Taxonomy" id="1131652"/>
    <lineage>
        <taxon>Eukaryota</taxon>
        <taxon>Fungi</taxon>
        <taxon>Dikarya</taxon>
        <taxon>Ascomycota</taxon>
        <taxon>Pezizomycotina</taxon>
        <taxon>Eurotiomycetes</taxon>
        <taxon>Eurotiomycetidae</taxon>
        <taxon>Eurotiales</taxon>
        <taxon>Trichocomaceae</taxon>
        <taxon>Talaromyces</taxon>
        <taxon>Talaromyces sect. Bacilispori</taxon>
    </lineage>
</organism>
<evidence type="ECO:0000313" key="6">
    <source>
        <dbReference type="Proteomes" id="UP001201262"/>
    </source>
</evidence>
<sequence>MVNVKSLLFLAFAASAIAAPIDSEITEADVAQADTTPLEVSSTLLDTSYHCKKSTDKAKTNNSGALIADISKKKAMESAKYAGATNGGTLSGYPKVFENKGGLQFAKPCNKKGHTVYEFPIVIGQKSNYPKDSKKGNTNPGPIRVYYDQYLNFCGIGTKPNNDNSGAPHLCKAALL</sequence>
<dbReference type="InterPro" id="IPR048269">
    <property type="entry name" value="RNase_U2"/>
</dbReference>
<feature type="signal peptide" evidence="4">
    <location>
        <begin position="1"/>
        <end position="18"/>
    </location>
</feature>
<dbReference type="GeneID" id="70249772"/>
<proteinExistence type="predicted"/>
<dbReference type="Gene3D" id="3.10.450.30">
    <property type="entry name" value="Microbial ribonucleases"/>
    <property type="match status" value="1"/>
</dbReference>
<dbReference type="AlphaFoldDB" id="A0AAD4PU07"/>
<evidence type="ECO:0000256" key="2">
    <source>
        <dbReference type="ARBA" id="ARBA00022801"/>
    </source>
</evidence>
<dbReference type="Proteomes" id="UP001201262">
    <property type="component" value="Unassembled WGS sequence"/>
</dbReference>
<name>A0AAD4PU07_9EURO</name>
<keyword evidence="2" id="KW-0378">Hydrolase</keyword>
<keyword evidence="3" id="KW-1015">Disulfide bond</keyword>
<dbReference type="GO" id="GO:0003723">
    <property type="term" value="F:RNA binding"/>
    <property type="evidence" value="ECO:0007669"/>
    <property type="project" value="InterPro"/>
</dbReference>
<dbReference type="EMBL" id="JAJTJA010000012">
    <property type="protein sequence ID" value="KAH8691610.1"/>
    <property type="molecule type" value="Genomic_DNA"/>
</dbReference>
<keyword evidence="6" id="KW-1185">Reference proteome</keyword>
<reference evidence="5" key="1">
    <citation type="submission" date="2021-12" db="EMBL/GenBank/DDBJ databases">
        <title>Convergent genome expansion in fungi linked to evolution of root-endophyte symbiosis.</title>
        <authorList>
            <consortium name="DOE Joint Genome Institute"/>
            <person name="Ke Y.-H."/>
            <person name="Bonito G."/>
            <person name="Liao H.-L."/>
            <person name="Looney B."/>
            <person name="Rojas-Flechas A."/>
            <person name="Nash J."/>
            <person name="Hameed K."/>
            <person name="Schadt C."/>
            <person name="Martin F."/>
            <person name="Crous P.W."/>
            <person name="Miettinen O."/>
            <person name="Magnuson J.K."/>
            <person name="Labbe J."/>
            <person name="Jacobson D."/>
            <person name="Doktycz M.J."/>
            <person name="Veneault-Fourrey C."/>
            <person name="Kuo A."/>
            <person name="Mondo S."/>
            <person name="Calhoun S."/>
            <person name="Riley R."/>
            <person name="Ohm R."/>
            <person name="LaButti K."/>
            <person name="Andreopoulos B."/>
            <person name="Pangilinan J."/>
            <person name="Nolan M."/>
            <person name="Tritt A."/>
            <person name="Clum A."/>
            <person name="Lipzen A."/>
            <person name="Daum C."/>
            <person name="Barry K."/>
            <person name="Grigoriev I.V."/>
            <person name="Vilgalys R."/>
        </authorList>
    </citation>
    <scope>NUCLEOTIDE SEQUENCE</scope>
    <source>
        <strain evidence="5">PMI_201</strain>
    </source>
</reference>
<gene>
    <name evidence="5" type="ORF">BGW36DRAFT_419991</name>
</gene>
<evidence type="ECO:0000313" key="5">
    <source>
        <dbReference type="EMBL" id="KAH8691610.1"/>
    </source>
</evidence>
<feature type="chain" id="PRO_5041957535" evidence="4">
    <location>
        <begin position="19"/>
        <end position="176"/>
    </location>
</feature>
<protein>
    <submittedName>
        <fullName evidence="5">Ribonuclease/ribotoxin</fullName>
    </submittedName>
</protein>
<dbReference type="GO" id="GO:0004540">
    <property type="term" value="F:RNA nuclease activity"/>
    <property type="evidence" value="ECO:0007669"/>
    <property type="project" value="InterPro"/>
</dbReference>
<accession>A0AAD4PU07</accession>